<organism evidence="2 3">
    <name type="scientific">Leishmania martiniquensis</name>
    <dbReference type="NCBI Taxonomy" id="1580590"/>
    <lineage>
        <taxon>Eukaryota</taxon>
        <taxon>Discoba</taxon>
        <taxon>Euglenozoa</taxon>
        <taxon>Kinetoplastea</taxon>
        <taxon>Metakinetoplastina</taxon>
        <taxon>Trypanosomatida</taxon>
        <taxon>Trypanosomatidae</taxon>
        <taxon>Leishmaniinae</taxon>
        <taxon>Leishmania</taxon>
    </lineage>
</organism>
<proteinExistence type="predicted"/>
<feature type="region of interest" description="Disordered" evidence="1">
    <location>
        <begin position="210"/>
        <end position="286"/>
    </location>
</feature>
<reference evidence="2 3" key="1">
    <citation type="submission" date="2021-03" db="EMBL/GenBank/DDBJ databases">
        <title>Leishmania (Mundinia) martiniquensis Genome sequencing and assembly.</title>
        <authorList>
            <person name="Almutairi H."/>
            <person name="Gatherer D."/>
        </authorList>
    </citation>
    <scope>NUCLEOTIDE SEQUENCE [LARGE SCALE GENOMIC DNA]</scope>
    <source>
        <strain evidence="2">LSCM1</strain>
    </source>
</reference>
<gene>
    <name evidence="2" type="ORF">LSCM1_02296</name>
</gene>
<evidence type="ECO:0000313" key="3">
    <source>
        <dbReference type="Proteomes" id="UP000673552"/>
    </source>
</evidence>
<dbReference type="OrthoDB" id="272754at2759"/>
<evidence type="ECO:0000313" key="2">
    <source>
        <dbReference type="EMBL" id="KAG5468316.1"/>
    </source>
</evidence>
<keyword evidence="3" id="KW-1185">Reference proteome</keyword>
<comment type="caution">
    <text evidence="2">The sequence shown here is derived from an EMBL/GenBank/DDBJ whole genome shotgun (WGS) entry which is preliminary data.</text>
</comment>
<dbReference type="RefSeq" id="XP_067175254.1">
    <property type="nucleotide sequence ID" value="XM_067319879.1"/>
</dbReference>
<sequence>MSRITSAACPLSDCTLAVDNAENIRNSKDAALSGLKAAAATATAVRSTPRQRALLRNVKAMNRSAAAAAAEMITPPARHERVSGATRTSSATPVTAVVTADAVVPLSSTSAAFSSPLMSFHIFAKPFTPGPTWHRNDPYAPCLLKSTCTPEDSFYACYCEMEETPAVLAVNLTNTPIRPHAVSQAAALPAQTQALLQLLSKPAASSSLCLSPMTTPMKESDSAEQSPASLAAGGGLTTTPSLASTPERIASPPSRQPPTTSARVIRKVVSCGVDRTSGRPVPKPKE</sequence>
<protein>
    <submittedName>
        <fullName evidence="2">Uncharacterized protein</fullName>
    </submittedName>
</protein>
<dbReference type="KEGG" id="lmat:92512391"/>
<dbReference type="AlphaFoldDB" id="A0A836G5C7"/>
<dbReference type="GeneID" id="92512391"/>
<dbReference type="EMBL" id="JAFEUZ010000034">
    <property type="protein sequence ID" value="KAG5468316.1"/>
    <property type="molecule type" value="Genomic_DNA"/>
</dbReference>
<accession>A0A836G5C7</accession>
<dbReference type="Proteomes" id="UP000673552">
    <property type="component" value="Chromosome 34"/>
</dbReference>
<name>A0A836G5C7_9TRYP</name>
<evidence type="ECO:0000256" key="1">
    <source>
        <dbReference type="SAM" id="MobiDB-lite"/>
    </source>
</evidence>